<dbReference type="InParanoid" id="A0A409VRN7"/>
<dbReference type="SUPFAM" id="SSF52047">
    <property type="entry name" value="RNI-like"/>
    <property type="match status" value="1"/>
</dbReference>
<dbReference type="OrthoDB" id="2745898at2759"/>
<dbReference type="AlphaFoldDB" id="A0A409VRN7"/>
<keyword evidence="2" id="KW-1185">Reference proteome</keyword>
<dbReference type="Gene3D" id="3.80.10.10">
    <property type="entry name" value="Ribonuclease Inhibitor"/>
    <property type="match status" value="1"/>
</dbReference>
<sequence>MTITPPARRFPLAQELVDMVLQDVVTAGVPKYKANILEEPGLAEVRKTLLACTLVNRPFRCGAQRFLFSHIVVHDELRKLNSIHSALHSFPHLWLYIRTIKLCFSSPVRLSLRLHGVMDMLVKHPAINIRQLIIRGDPLQSKEDPTSFAGLSMDLRQSIFVLDTSPSLSSLHLQDLWIPSFLLAQFPNLRTLVLERCSISSTRINEIDKHAFDSVENLHLIQCTNFFPLDFLNCAVPRDADGRGWTKAWCNIKSLTYDFNRDTYCGLDHNALTRFIECTGVANSIESLEL</sequence>
<evidence type="ECO:0000313" key="2">
    <source>
        <dbReference type="Proteomes" id="UP000284706"/>
    </source>
</evidence>
<gene>
    <name evidence="1" type="ORF">CVT26_001822</name>
</gene>
<evidence type="ECO:0000313" key="1">
    <source>
        <dbReference type="EMBL" id="PPQ68950.1"/>
    </source>
</evidence>
<accession>A0A409VRN7</accession>
<organism evidence="1 2">
    <name type="scientific">Gymnopilus dilepis</name>
    <dbReference type="NCBI Taxonomy" id="231916"/>
    <lineage>
        <taxon>Eukaryota</taxon>
        <taxon>Fungi</taxon>
        <taxon>Dikarya</taxon>
        <taxon>Basidiomycota</taxon>
        <taxon>Agaricomycotina</taxon>
        <taxon>Agaricomycetes</taxon>
        <taxon>Agaricomycetidae</taxon>
        <taxon>Agaricales</taxon>
        <taxon>Agaricineae</taxon>
        <taxon>Hymenogastraceae</taxon>
        <taxon>Gymnopilus</taxon>
    </lineage>
</organism>
<proteinExistence type="predicted"/>
<comment type="caution">
    <text evidence="1">The sequence shown here is derived from an EMBL/GenBank/DDBJ whole genome shotgun (WGS) entry which is preliminary data.</text>
</comment>
<reference evidence="1 2" key="1">
    <citation type="journal article" date="2018" name="Evol. Lett.">
        <title>Horizontal gene cluster transfer increased hallucinogenic mushroom diversity.</title>
        <authorList>
            <person name="Reynolds H.T."/>
            <person name="Vijayakumar V."/>
            <person name="Gluck-Thaler E."/>
            <person name="Korotkin H.B."/>
            <person name="Matheny P.B."/>
            <person name="Slot J.C."/>
        </authorList>
    </citation>
    <scope>NUCLEOTIDE SEQUENCE [LARGE SCALE GENOMIC DNA]</scope>
    <source>
        <strain evidence="1 2">SRW20</strain>
    </source>
</reference>
<dbReference type="EMBL" id="NHYE01005584">
    <property type="protein sequence ID" value="PPQ68950.1"/>
    <property type="molecule type" value="Genomic_DNA"/>
</dbReference>
<evidence type="ECO:0008006" key="3">
    <source>
        <dbReference type="Google" id="ProtNLM"/>
    </source>
</evidence>
<dbReference type="Proteomes" id="UP000284706">
    <property type="component" value="Unassembled WGS sequence"/>
</dbReference>
<name>A0A409VRN7_9AGAR</name>
<protein>
    <recommendedName>
        <fullName evidence="3">F-box domain-containing protein</fullName>
    </recommendedName>
</protein>
<dbReference type="InterPro" id="IPR032675">
    <property type="entry name" value="LRR_dom_sf"/>
</dbReference>